<dbReference type="InterPro" id="IPR013551">
    <property type="entry name" value="YicC-like_C"/>
</dbReference>
<dbReference type="Pfam" id="PF08340">
    <property type="entry name" value="YicC-like_C"/>
    <property type="match status" value="1"/>
</dbReference>
<evidence type="ECO:0000256" key="1">
    <source>
        <dbReference type="ARBA" id="ARBA00001968"/>
    </source>
</evidence>
<keyword evidence="2" id="KW-0540">Nuclease</keyword>
<evidence type="ECO:0000259" key="7">
    <source>
        <dbReference type="Pfam" id="PF08340"/>
    </source>
</evidence>
<reference evidence="8" key="1">
    <citation type="submission" date="2021-01" db="EMBL/GenBank/DDBJ databases">
        <title>Description of Breznakiella homolactica.</title>
        <authorList>
            <person name="Song Y."/>
            <person name="Brune A."/>
        </authorList>
    </citation>
    <scope>NUCLEOTIDE SEQUENCE</scope>
    <source>
        <strain evidence="8">RmG30</strain>
    </source>
</reference>
<dbReference type="NCBIfam" id="TIGR00255">
    <property type="entry name" value="YicC/YloC family endoribonuclease"/>
    <property type="match status" value="1"/>
</dbReference>
<dbReference type="KEGG" id="bhc:JFL75_13970"/>
<evidence type="ECO:0000256" key="5">
    <source>
        <dbReference type="ARBA" id="ARBA00035648"/>
    </source>
</evidence>
<dbReference type="AlphaFoldDB" id="A0A7T8BAB4"/>
<gene>
    <name evidence="8" type="ORF">JFL75_13970</name>
</gene>
<evidence type="ECO:0000256" key="2">
    <source>
        <dbReference type="ARBA" id="ARBA00022722"/>
    </source>
</evidence>
<evidence type="ECO:0000313" key="8">
    <source>
        <dbReference type="EMBL" id="QQO08043.1"/>
    </source>
</evidence>
<keyword evidence="9" id="KW-1185">Reference proteome</keyword>
<dbReference type="Proteomes" id="UP000595917">
    <property type="component" value="Chromosome"/>
</dbReference>
<dbReference type="PANTHER" id="PTHR30636">
    <property type="entry name" value="UPF0701 PROTEIN YICC"/>
    <property type="match status" value="1"/>
</dbReference>
<dbReference type="GO" id="GO:0004521">
    <property type="term" value="F:RNA endonuclease activity"/>
    <property type="evidence" value="ECO:0007669"/>
    <property type="project" value="InterPro"/>
</dbReference>
<dbReference type="EMBL" id="CP067089">
    <property type="protein sequence ID" value="QQO08043.1"/>
    <property type="molecule type" value="Genomic_DNA"/>
</dbReference>
<comment type="similarity">
    <text evidence="5">Belongs to the YicC/YloC family.</text>
</comment>
<evidence type="ECO:0000259" key="6">
    <source>
        <dbReference type="Pfam" id="PF03755"/>
    </source>
</evidence>
<dbReference type="GO" id="GO:0016787">
    <property type="term" value="F:hydrolase activity"/>
    <property type="evidence" value="ECO:0007669"/>
    <property type="project" value="UniProtKB-KW"/>
</dbReference>
<evidence type="ECO:0000313" key="9">
    <source>
        <dbReference type="Proteomes" id="UP000595917"/>
    </source>
</evidence>
<dbReference type="InterPro" id="IPR005229">
    <property type="entry name" value="YicC/YloC-like"/>
</dbReference>
<sequence length="288" mass="32568">MKSMTGYGYEEKQDGKVFLAVEIKGYNNRYLEIYVNLPSFLSSLEARVREYVSSRCRRGKIEIWVRVKELDADIRISVNQGAAKAYYEAINSMAASLGMGETAALGHILAMEGVLNTEKNRDAERYWEALEPLLAEAFAKFETERIREGVHTQEDILSHIGFLEKAAERVAAHGPDLERNIKENIKSRFEELLGDAVDEGRILAETAVLLMKYTISEEISRLSAHLGEFRAEAERNPAPGKKLDFLCQEINREINTIGSKSPVLDVSREVVAMKDALENIREQLRNVE</sequence>
<name>A0A7T8BAB4_9SPIR</name>
<protein>
    <submittedName>
        <fullName evidence="8">YicC family protein</fullName>
    </submittedName>
</protein>
<comment type="cofactor">
    <cofactor evidence="1">
        <name>a divalent metal cation</name>
        <dbReference type="ChEBI" id="CHEBI:60240"/>
    </cofactor>
</comment>
<evidence type="ECO:0000256" key="4">
    <source>
        <dbReference type="ARBA" id="ARBA00022801"/>
    </source>
</evidence>
<dbReference type="InterPro" id="IPR013527">
    <property type="entry name" value="YicC-like_N"/>
</dbReference>
<dbReference type="PANTHER" id="PTHR30636:SF3">
    <property type="entry name" value="UPF0701 PROTEIN YICC"/>
    <property type="match status" value="1"/>
</dbReference>
<accession>A0A7T8BAB4</accession>
<feature type="domain" description="Endoribonuclease YicC-like N-terminal" evidence="6">
    <location>
        <begin position="1"/>
        <end position="152"/>
    </location>
</feature>
<proteinExistence type="inferred from homology"/>
<keyword evidence="3" id="KW-0255">Endonuclease</keyword>
<keyword evidence="4" id="KW-0378">Hydrolase</keyword>
<organism evidence="8 9">
    <name type="scientific">Breznakiella homolactica</name>
    <dbReference type="NCBI Taxonomy" id="2798577"/>
    <lineage>
        <taxon>Bacteria</taxon>
        <taxon>Pseudomonadati</taxon>
        <taxon>Spirochaetota</taxon>
        <taxon>Spirochaetia</taxon>
        <taxon>Spirochaetales</taxon>
        <taxon>Breznakiellaceae</taxon>
        <taxon>Breznakiella</taxon>
    </lineage>
</organism>
<dbReference type="Pfam" id="PF03755">
    <property type="entry name" value="YicC-like_N"/>
    <property type="match status" value="1"/>
</dbReference>
<evidence type="ECO:0000256" key="3">
    <source>
        <dbReference type="ARBA" id="ARBA00022759"/>
    </source>
</evidence>
<feature type="domain" description="Endoribonuclease YicC-like C-terminal" evidence="7">
    <location>
        <begin position="172"/>
        <end position="288"/>
    </location>
</feature>